<dbReference type="EMBL" id="KI658234">
    <property type="protein sequence ID" value="ETN83341.1"/>
    <property type="molecule type" value="Genomic_DNA"/>
</dbReference>
<keyword evidence="1" id="KW-0472">Membrane</keyword>
<proteinExistence type="predicted"/>
<evidence type="ECO:0000256" key="1">
    <source>
        <dbReference type="SAM" id="Phobius"/>
    </source>
</evidence>
<sequence>MCSDTGWVSRPGTGSEWTDYSGCSMDQQEAQAKLLAGIVAFSISVICLIPAIFILWFFRRNRSQHAIR</sequence>
<gene>
    <name evidence="2" type="ORF">NECAME_17494</name>
</gene>
<dbReference type="Proteomes" id="UP000053676">
    <property type="component" value="Unassembled WGS sequence"/>
</dbReference>
<dbReference type="KEGG" id="nai:NECAME_17494"/>
<dbReference type="OrthoDB" id="16753at2759"/>
<protein>
    <submittedName>
        <fullName evidence="2">Uncharacterized protein</fullName>
    </submittedName>
</protein>
<evidence type="ECO:0000313" key="2">
    <source>
        <dbReference type="EMBL" id="ETN83341.1"/>
    </source>
</evidence>
<keyword evidence="3" id="KW-1185">Reference proteome</keyword>
<keyword evidence="1" id="KW-1133">Transmembrane helix</keyword>
<dbReference type="STRING" id="51031.W2TQE9"/>
<organism evidence="2 3">
    <name type="scientific">Necator americanus</name>
    <name type="common">Human hookworm</name>
    <dbReference type="NCBI Taxonomy" id="51031"/>
    <lineage>
        <taxon>Eukaryota</taxon>
        <taxon>Metazoa</taxon>
        <taxon>Ecdysozoa</taxon>
        <taxon>Nematoda</taxon>
        <taxon>Chromadorea</taxon>
        <taxon>Rhabditida</taxon>
        <taxon>Rhabditina</taxon>
        <taxon>Rhabditomorpha</taxon>
        <taxon>Strongyloidea</taxon>
        <taxon>Ancylostomatidae</taxon>
        <taxon>Bunostominae</taxon>
        <taxon>Necator</taxon>
    </lineage>
</organism>
<name>W2TQE9_NECAM</name>
<accession>W2TQE9</accession>
<evidence type="ECO:0000313" key="3">
    <source>
        <dbReference type="Proteomes" id="UP000053676"/>
    </source>
</evidence>
<feature type="transmembrane region" description="Helical" evidence="1">
    <location>
        <begin position="34"/>
        <end position="58"/>
    </location>
</feature>
<keyword evidence="1" id="KW-0812">Transmembrane</keyword>
<dbReference type="AlphaFoldDB" id="W2TQE9"/>
<reference evidence="3" key="1">
    <citation type="journal article" date="2014" name="Nat. Genet.">
        <title>Genome of the human hookworm Necator americanus.</title>
        <authorList>
            <person name="Tang Y.T."/>
            <person name="Gao X."/>
            <person name="Rosa B.A."/>
            <person name="Abubucker S."/>
            <person name="Hallsworth-Pepin K."/>
            <person name="Martin J."/>
            <person name="Tyagi R."/>
            <person name="Heizer E."/>
            <person name="Zhang X."/>
            <person name="Bhonagiri-Palsikar V."/>
            <person name="Minx P."/>
            <person name="Warren W.C."/>
            <person name="Wang Q."/>
            <person name="Zhan B."/>
            <person name="Hotez P.J."/>
            <person name="Sternberg P.W."/>
            <person name="Dougall A."/>
            <person name="Gaze S.T."/>
            <person name="Mulvenna J."/>
            <person name="Sotillo J."/>
            <person name="Ranganathan S."/>
            <person name="Rabelo E.M."/>
            <person name="Wilson R.K."/>
            <person name="Felgner P.L."/>
            <person name="Bethony J."/>
            <person name="Hawdon J.M."/>
            <person name="Gasser R.B."/>
            <person name="Loukas A."/>
            <person name="Mitreva M."/>
        </authorList>
    </citation>
    <scope>NUCLEOTIDE SEQUENCE [LARGE SCALE GENOMIC DNA]</scope>
</reference>